<evidence type="ECO:0000313" key="1">
    <source>
        <dbReference type="EMBL" id="GAA5501154.1"/>
    </source>
</evidence>
<dbReference type="EMBL" id="BAABRN010000007">
    <property type="protein sequence ID" value="GAA5501154.1"/>
    <property type="molecule type" value="Genomic_DNA"/>
</dbReference>
<name>A0ABP9V7A6_9DEIO</name>
<dbReference type="RefSeq" id="WP_353541127.1">
    <property type="nucleotide sequence ID" value="NZ_BAABRN010000007.1"/>
</dbReference>
<dbReference type="Proteomes" id="UP001458946">
    <property type="component" value="Unassembled WGS sequence"/>
</dbReference>
<reference evidence="1 2" key="1">
    <citation type="submission" date="2024-02" db="EMBL/GenBank/DDBJ databases">
        <title>Deinococcus xinjiangensis NBRC 107630.</title>
        <authorList>
            <person name="Ichikawa N."/>
            <person name="Katano-Makiyama Y."/>
            <person name="Hidaka K."/>
        </authorList>
    </citation>
    <scope>NUCLEOTIDE SEQUENCE [LARGE SCALE GENOMIC DNA]</scope>
    <source>
        <strain evidence="1 2">NBRC 107630</strain>
    </source>
</reference>
<gene>
    <name evidence="1" type="ORF">Dxin01_00885</name>
</gene>
<proteinExistence type="predicted"/>
<accession>A0ABP9V7A6</accession>
<keyword evidence="2" id="KW-1185">Reference proteome</keyword>
<protein>
    <submittedName>
        <fullName evidence="1">Uncharacterized protein</fullName>
    </submittedName>
</protein>
<comment type="caution">
    <text evidence="1">The sequence shown here is derived from an EMBL/GenBank/DDBJ whole genome shotgun (WGS) entry which is preliminary data.</text>
</comment>
<evidence type="ECO:0000313" key="2">
    <source>
        <dbReference type="Proteomes" id="UP001458946"/>
    </source>
</evidence>
<organism evidence="1 2">
    <name type="scientific">Deinococcus xinjiangensis</name>
    <dbReference type="NCBI Taxonomy" id="457454"/>
    <lineage>
        <taxon>Bacteria</taxon>
        <taxon>Thermotogati</taxon>
        <taxon>Deinococcota</taxon>
        <taxon>Deinococci</taxon>
        <taxon>Deinococcales</taxon>
        <taxon>Deinococcaceae</taxon>
        <taxon>Deinococcus</taxon>
    </lineage>
</organism>
<sequence length="412" mass="45562">MERPSVWARIKAFTRGEQDAETLYAYKRAGAPVHDQLDAAERRRFEFAATGISPFAMSAQVGLELACTWNAFALQTLGDKMLEADEVADPDSVGFVPPVTFDQVEGYYEGVQRWLAYASRATHDPSFTLPPHTLPAKLPDWSPVEPCPRPHLDAMIAALRAMQVHLEAAMLALEKNTPEADLPKLSRLRGLFAEAVTASNYAASMYAPRASQALHEQIEERAKKAIEDIYLVGQYVSYPALLLDPPKAPAGKGKRGAAQSEVLRGSTPLPRESGFDPWVMTDPNSLSYLKKDAGVRRVLDDMWALDPDPRASVGLWEDIRAAEDRGDVKYARHPNGSLVGYYFCAPYAAIYEAVRPVIIGDTPVPRGQRFTIECAPEGTRVGYPFKREVVLGSFRPSIIDYCDPDQPSPHDE</sequence>